<evidence type="ECO:0000313" key="2">
    <source>
        <dbReference type="Proteomes" id="UP000039046"/>
    </source>
</evidence>
<dbReference type="OrthoDB" id="2520703at2759"/>
<dbReference type="Proteomes" id="UP000039046">
    <property type="component" value="Unassembled WGS sequence"/>
</dbReference>
<dbReference type="HOGENOM" id="CLU_035931_0_0_1"/>
<protein>
    <submittedName>
        <fullName evidence="1">Uncharacterized protein</fullName>
    </submittedName>
</protein>
<accession>A0A0A1TJC8</accession>
<name>A0A0A1TJC8_9HYPO</name>
<evidence type="ECO:0000313" key="1">
    <source>
        <dbReference type="EMBL" id="CEJ90643.1"/>
    </source>
</evidence>
<proteinExistence type="predicted"/>
<organism evidence="1 2">
    <name type="scientific">[Torrubiella] hemipterigena</name>
    <dbReference type="NCBI Taxonomy" id="1531966"/>
    <lineage>
        <taxon>Eukaryota</taxon>
        <taxon>Fungi</taxon>
        <taxon>Dikarya</taxon>
        <taxon>Ascomycota</taxon>
        <taxon>Pezizomycotina</taxon>
        <taxon>Sordariomycetes</taxon>
        <taxon>Hypocreomycetidae</taxon>
        <taxon>Hypocreales</taxon>
        <taxon>Clavicipitaceae</taxon>
        <taxon>Clavicipitaceae incertae sedis</taxon>
        <taxon>'Torrubiella' clade</taxon>
    </lineage>
</organism>
<keyword evidence="2" id="KW-1185">Reference proteome</keyword>
<dbReference type="STRING" id="1531966.A0A0A1TJC8"/>
<gene>
    <name evidence="1" type="ORF">VHEMI06411</name>
</gene>
<dbReference type="EMBL" id="CDHN01000003">
    <property type="protein sequence ID" value="CEJ90643.1"/>
    <property type="molecule type" value="Genomic_DNA"/>
</dbReference>
<reference evidence="1 2" key="1">
    <citation type="journal article" date="2015" name="Genome Announc.">
        <title>Draft Genome Sequence and Gene Annotation of the Entomopathogenic Fungus Verticillium hemipterigenum.</title>
        <authorList>
            <person name="Horn F."/>
            <person name="Habel A."/>
            <person name="Scharf D.H."/>
            <person name="Dworschak J."/>
            <person name="Brakhage A.A."/>
            <person name="Guthke R."/>
            <person name="Hertweck C."/>
            <person name="Linde J."/>
        </authorList>
    </citation>
    <scope>NUCLEOTIDE SEQUENCE [LARGE SCALE GENOMIC DNA]</scope>
</reference>
<sequence length="558" mass="64047">MTITDQPASSFPFLGLPSEIQYKICTLFCRHCQPAASPFATLFAPAGAPFQALKALSETCHSLKEMAQPILYHYPDVKSYTSFFKAVIARPDLAASVRVFARYYEADRSPYKSSPSVYSREDTVYLIQLGQKFGLEEDGNNRDSENDFGPRDDVNFKRCFEYLEDTPIGDQEGYTMMISQAAYYSFLTALHFAILPRLEFVMIDIEDGRSWVRSHPLSSGRLLLTYPYLKQAIAGNPDHFSHLNAVVFRSSFHYREESLGLESVAYMLSAIPNVRVVFFDMLRGMKPRSHQDPDLFPEPPELSWSVLPQLQEIYFDPCARPKSPPPIAAISNMLQRCSRLKKLVYRHKYPDQFTPTTLFSPTKLCNAIASTQGTLQHLEIYCSSAKIPLFASEQLIDYRLKDFTTLKTLALDEELFCKHWHKEAYLDSDACLVRILPDNISSLTVRLHDKFKAVPDIIRLGRDKALGHYPKLSSLEVHILHDADAPDDHHNVNQVEEAFDSEYLLHAIPPKKWEETLRELADKIRPAIVTSFQDTDVVVDVRYVYERLFSWNRMPWRQ</sequence>
<dbReference type="AlphaFoldDB" id="A0A0A1TJC8"/>